<comment type="caution">
    <text evidence="4">The sequence shown here is derived from an EMBL/GenBank/DDBJ whole genome shotgun (WGS) entry which is preliminary data.</text>
</comment>
<evidence type="ECO:0000259" key="3">
    <source>
        <dbReference type="SMART" id="SM00388"/>
    </source>
</evidence>
<dbReference type="EMBL" id="VBOS01000307">
    <property type="protein sequence ID" value="TMQ53082.1"/>
    <property type="molecule type" value="Genomic_DNA"/>
</dbReference>
<dbReference type="InterPro" id="IPR003018">
    <property type="entry name" value="GAF"/>
</dbReference>
<dbReference type="GO" id="GO:0000155">
    <property type="term" value="F:phosphorelay sensor kinase activity"/>
    <property type="evidence" value="ECO:0007669"/>
    <property type="project" value="InterPro"/>
</dbReference>
<gene>
    <name evidence="4" type="ORF">E6K72_08700</name>
</gene>
<feature type="non-terminal residue" evidence="4">
    <location>
        <position position="394"/>
    </location>
</feature>
<dbReference type="InterPro" id="IPR036097">
    <property type="entry name" value="HisK_dim/P_sf"/>
</dbReference>
<dbReference type="Proteomes" id="UP000317716">
    <property type="component" value="Unassembled WGS sequence"/>
</dbReference>
<dbReference type="SMART" id="SM00388">
    <property type="entry name" value="HisKA"/>
    <property type="match status" value="1"/>
</dbReference>
<feature type="domain" description="GAF" evidence="2">
    <location>
        <begin position="134"/>
        <end position="281"/>
    </location>
</feature>
<dbReference type="Pfam" id="PF01590">
    <property type="entry name" value="GAF"/>
    <property type="match status" value="1"/>
</dbReference>
<protein>
    <submittedName>
        <fullName evidence="4">GAF domain-containing protein</fullName>
    </submittedName>
</protein>
<reference evidence="4 5" key="1">
    <citation type="journal article" date="2019" name="Nat. Microbiol.">
        <title>Mediterranean grassland soil C-N compound turnover is dependent on rainfall and depth, and is mediated by genomically divergent microorganisms.</title>
        <authorList>
            <person name="Diamond S."/>
            <person name="Andeer P.F."/>
            <person name="Li Z."/>
            <person name="Crits-Christoph A."/>
            <person name="Burstein D."/>
            <person name="Anantharaman K."/>
            <person name="Lane K.R."/>
            <person name="Thomas B.C."/>
            <person name="Pan C."/>
            <person name="Northen T.R."/>
            <person name="Banfield J.F."/>
        </authorList>
    </citation>
    <scope>NUCLEOTIDE SEQUENCE [LARGE SCALE GENOMIC DNA]</scope>
    <source>
        <strain evidence="4">WS_2</strain>
    </source>
</reference>
<dbReference type="Pfam" id="PF00512">
    <property type="entry name" value="HisKA"/>
    <property type="match status" value="1"/>
</dbReference>
<dbReference type="Gene3D" id="1.10.287.130">
    <property type="match status" value="1"/>
</dbReference>
<dbReference type="SUPFAM" id="SSF55781">
    <property type="entry name" value="GAF domain-like"/>
    <property type="match status" value="1"/>
</dbReference>
<evidence type="ECO:0000256" key="1">
    <source>
        <dbReference type="SAM" id="Coils"/>
    </source>
</evidence>
<name>A0A538SNX9_UNCEI</name>
<organism evidence="4 5">
    <name type="scientific">Eiseniibacteriota bacterium</name>
    <dbReference type="NCBI Taxonomy" id="2212470"/>
    <lineage>
        <taxon>Bacteria</taxon>
        <taxon>Candidatus Eiseniibacteriota</taxon>
    </lineage>
</organism>
<evidence type="ECO:0000313" key="4">
    <source>
        <dbReference type="EMBL" id="TMQ53082.1"/>
    </source>
</evidence>
<dbReference type="AlphaFoldDB" id="A0A538SNX9"/>
<feature type="domain" description="Signal transduction histidine kinase dimerisation/phosphoacceptor" evidence="3">
    <location>
        <begin position="302"/>
        <end position="367"/>
    </location>
</feature>
<dbReference type="SMART" id="SM00065">
    <property type="entry name" value="GAF"/>
    <property type="match status" value="1"/>
</dbReference>
<dbReference type="InterPro" id="IPR003661">
    <property type="entry name" value="HisK_dim/P_dom"/>
</dbReference>
<proteinExistence type="predicted"/>
<sequence>MERRSLDLDHLLDEPFVQVLPNGRSLRMNRAFRELAAACQAEAELASIFGPSVHDLLSEADANGRAGAYLAALGAPAPGRTFRILLKSGGAGEPISALVMDVSEEVAWRRQLFDRNHDFRVLNAIGAALSGTLEQDVLALRILEQTRRIIPTTNFRIALWDREGDTFSFPVYVEDGVLRRVPPQPHGNDLGEHVLRTRRPLLLSGDVLARARELGIEPVARIPAAWLGAPMLAGEEALGVIALQDFEDAAAFDPHDLEVLTIIAGQAAAAIRNTRLLAEARAAYQELSQAQNRLLESERLRGVTETVGALNHEVNNPLAAIVGNAQLLLREPETLTPKLRQKIESILESARRIQRVTGKMATLIQASSMPYPGRDAILDVERSLAIGERREGGA</sequence>
<dbReference type="CDD" id="cd00082">
    <property type="entry name" value="HisKA"/>
    <property type="match status" value="1"/>
</dbReference>
<keyword evidence="1" id="KW-0175">Coiled coil</keyword>
<dbReference type="SUPFAM" id="SSF47384">
    <property type="entry name" value="Homodimeric domain of signal transducing histidine kinase"/>
    <property type="match status" value="1"/>
</dbReference>
<feature type="coiled-coil region" evidence="1">
    <location>
        <begin position="273"/>
        <end position="300"/>
    </location>
</feature>
<evidence type="ECO:0000313" key="5">
    <source>
        <dbReference type="Proteomes" id="UP000317716"/>
    </source>
</evidence>
<accession>A0A538SNX9</accession>
<dbReference type="InterPro" id="IPR029016">
    <property type="entry name" value="GAF-like_dom_sf"/>
</dbReference>
<dbReference type="Gene3D" id="3.30.450.40">
    <property type="match status" value="1"/>
</dbReference>
<evidence type="ECO:0000259" key="2">
    <source>
        <dbReference type="SMART" id="SM00065"/>
    </source>
</evidence>